<keyword evidence="6" id="KW-1185">Reference proteome</keyword>
<dbReference type="Proteomes" id="UP001432062">
    <property type="component" value="Chromosome"/>
</dbReference>
<dbReference type="Pfam" id="PF07905">
    <property type="entry name" value="PucR"/>
    <property type="match status" value="1"/>
</dbReference>
<organism evidence="5 6">
    <name type="scientific">Nocardia vinacea</name>
    <dbReference type="NCBI Taxonomy" id="96468"/>
    <lineage>
        <taxon>Bacteria</taxon>
        <taxon>Bacillati</taxon>
        <taxon>Actinomycetota</taxon>
        <taxon>Actinomycetes</taxon>
        <taxon>Mycobacteriales</taxon>
        <taxon>Nocardiaceae</taxon>
        <taxon>Nocardia</taxon>
    </lineage>
</organism>
<feature type="domain" description="Purine catabolism PurC-like" evidence="2">
    <location>
        <begin position="7"/>
        <end position="127"/>
    </location>
</feature>
<dbReference type="Pfam" id="PF17853">
    <property type="entry name" value="GGDEF_2"/>
    <property type="match status" value="1"/>
</dbReference>
<name>A0ABZ1YY35_9NOCA</name>
<evidence type="ECO:0000259" key="4">
    <source>
        <dbReference type="Pfam" id="PF17853"/>
    </source>
</evidence>
<dbReference type="Pfam" id="PF13556">
    <property type="entry name" value="HTH_30"/>
    <property type="match status" value="1"/>
</dbReference>
<dbReference type="InterPro" id="IPR042070">
    <property type="entry name" value="PucR_C-HTH_sf"/>
</dbReference>
<sequence length="561" mass="60674">MLLSVADVLAMPVVRAGEPEVVGSAALDRPVRWVHVSDLPDVAELLVGGELMLTTGLALTGSDESAVAYLNSLAAAGVAGLVIELGDAVPQLSPILAETADALGLPVIALHRVTRFVEITEAVHRVIVADQYAELEFARTVHETFTDLSVRRAALAEIVETTADMLDSSVVLEDLAHRVLALTARHTSTSAILENWETTSRLLPEGWDVVQVGPHTQRWGRLILRSSELATPRARMVLERAAQTLTLHRMIDKDRFGLHRQAQTGLIDDMVNGRVLDERDAQARAAALGLLTRRAHYVPLAIDVAALAESDQVARQRRSAGVLDAVTHGLGLSKATALTAAEHGDRVGMVLAIPRSADLDDTLRTVCSAIIAEVRRVEGVRRVVIGVGAEADSLLDTARELAQAAHVAEVALSLESASDRPRSRDATWSGSATASTSAARAAVPRAFYRSGDIRLRGLLSLIRNDPGVQSFAETELSALLRYDIRHAADLTRTLRQFLDVAGNKTELAKRLNISRPTLYDRLARIERILDVDLEDGESRTSLHTALLIRDLTADSNSRTDR</sequence>
<dbReference type="EMBL" id="CP109441">
    <property type="protein sequence ID" value="WUV47928.1"/>
    <property type="molecule type" value="Genomic_DNA"/>
</dbReference>
<gene>
    <name evidence="5" type="ORF">OG563_06835</name>
</gene>
<dbReference type="InterPro" id="IPR051448">
    <property type="entry name" value="CdaR-like_regulators"/>
</dbReference>
<feature type="domain" description="PucR C-terminal helix-turn-helix" evidence="3">
    <location>
        <begin position="490"/>
        <end position="548"/>
    </location>
</feature>
<evidence type="ECO:0000259" key="3">
    <source>
        <dbReference type="Pfam" id="PF13556"/>
    </source>
</evidence>
<dbReference type="PANTHER" id="PTHR33744:SF1">
    <property type="entry name" value="DNA-BINDING TRANSCRIPTIONAL ACTIVATOR ADER"/>
    <property type="match status" value="1"/>
</dbReference>
<feature type="domain" description="CdaR GGDEF-like" evidence="4">
    <location>
        <begin position="273"/>
        <end position="410"/>
    </location>
</feature>
<protein>
    <submittedName>
        <fullName evidence="5">PucR family transcriptional regulator</fullName>
    </submittedName>
</protein>
<evidence type="ECO:0000313" key="6">
    <source>
        <dbReference type="Proteomes" id="UP001432062"/>
    </source>
</evidence>
<dbReference type="InterPro" id="IPR012914">
    <property type="entry name" value="PucR_dom"/>
</dbReference>
<dbReference type="InterPro" id="IPR041522">
    <property type="entry name" value="CdaR_GGDEF"/>
</dbReference>
<dbReference type="InterPro" id="IPR025736">
    <property type="entry name" value="PucR_C-HTH_dom"/>
</dbReference>
<dbReference type="Gene3D" id="1.10.10.2840">
    <property type="entry name" value="PucR C-terminal helix-turn-helix domain"/>
    <property type="match status" value="1"/>
</dbReference>
<dbReference type="PANTHER" id="PTHR33744">
    <property type="entry name" value="CARBOHYDRATE DIACID REGULATOR"/>
    <property type="match status" value="1"/>
</dbReference>
<dbReference type="RefSeq" id="WP_329412154.1">
    <property type="nucleotide sequence ID" value="NZ_CP109441.1"/>
</dbReference>
<evidence type="ECO:0000259" key="2">
    <source>
        <dbReference type="Pfam" id="PF07905"/>
    </source>
</evidence>
<evidence type="ECO:0000313" key="5">
    <source>
        <dbReference type="EMBL" id="WUV47928.1"/>
    </source>
</evidence>
<proteinExistence type="inferred from homology"/>
<accession>A0ABZ1YY35</accession>
<evidence type="ECO:0000256" key="1">
    <source>
        <dbReference type="ARBA" id="ARBA00006754"/>
    </source>
</evidence>
<comment type="similarity">
    <text evidence="1">Belongs to the CdaR family.</text>
</comment>
<reference evidence="5" key="1">
    <citation type="submission" date="2022-10" db="EMBL/GenBank/DDBJ databases">
        <title>The complete genomes of actinobacterial strains from the NBC collection.</title>
        <authorList>
            <person name="Joergensen T.S."/>
            <person name="Alvarez Arevalo M."/>
            <person name="Sterndorff E.B."/>
            <person name="Faurdal D."/>
            <person name="Vuksanovic O."/>
            <person name="Mourched A.-S."/>
            <person name="Charusanti P."/>
            <person name="Shaw S."/>
            <person name="Blin K."/>
            <person name="Weber T."/>
        </authorList>
    </citation>
    <scope>NUCLEOTIDE SEQUENCE</scope>
    <source>
        <strain evidence="5">NBC_01482</strain>
    </source>
</reference>